<comment type="function">
    <text evidence="7">Degrades free oligosaccharides in the vacuole.</text>
</comment>
<comment type="catalytic activity">
    <reaction evidence="1">
        <text>Hydrolysis of terminal, non-reducing alpha-D-mannose residues in alpha-D-mannosides.</text>
        <dbReference type="EC" id="3.2.1.24"/>
    </reaction>
</comment>
<accession>A0A1E1MTP1</accession>
<feature type="domain" description="Glycoside hydrolase family 38 central" evidence="9">
    <location>
        <begin position="557"/>
        <end position="636"/>
    </location>
</feature>
<dbReference type="Gene3D" id="3.20.110.10">
    <property type="entry name" value="Glycoside hydrolase 38, N terminal domain"/>
    <property type="match status" value="1"/>
</dbReference>
<dbReference type="Pfam" id="PF01074">
    <property type="entry name" value="Glyco_hydro_38N"/>
    <property type="match status" value="1"/>
</dbReference>
<dbReference type="Gene3D" id="2.70.98.30">
    <property type="entry name" value="Golgi alpha-mannosidase II, domain 4"/>
    <property type="match status" value="1"/>
</dbReference>
<dbReference type="EMBL" id="FJVC01000596">
    <property type="protein sequence ID" value="CZT52454.1"/>
    <property type="molecule type" value="Genomic_DNA"/>
</dbReference>
<keyword evidence="5" id="KW-0378">Hydrolase</keyword>
<dbReference type="InterPro" id="IPR011330">
    <property type="entry name" value="Glyco_hydro/deAcase_b/a-brl"/>
</dbReference>
<reference evidence="11" key="1">
    <citation type="submission" date="2016-03" db="EMBL/GenBank/DDBJ databases">
        <authorList>
            <person name="Guldener U."/>
        </authorList>
    </citation>
    <scope>NUCLEOTIDE SEQUENCE [LARGE SCALE GENOMIC DNA]</scope>
</reference>
<dbReference type="Pfam" id="PF17677">
    <property type="entry name" value="Glyco_hydro38C2"/>
    <property type="match status" value="1"/>
</dbReference>
<dbReference type="InterPro" id="IPR015341">
    <property type="entry name" value="Glyco_hydro_38_cen"/>
</dbReference>
<proteinExistence type="inferred from homology"/>
<evidence type="ECO:0000313" key="11">
    <source>
        <dbReference type="Proteomes" id="UP000177625"/>
    </source>
</evidence>
<dbReference type="InterPro" id="IPR000602">
    <property type="entry name" value="Glyco_hydro_38_N"/>
</dbReference>
<dbReference type="FunFam" id="1.20.1270.50:FF:000004">
    <property type="entry name" value="alpha-mannosidase 2C1 isoform X1"/>
    <property type="match status" value="1"/>
</dbReference>
<dbReference type="FunFam" id="3.20.110.10:FF:000002">
    <property type="entry name" value="alpha-mannosidase 2C1 isoform X1"/>
    <property type="match status" value="1"/>
</dbReference>
<evidence type="ECO:0000256" key="1">
    <source>
        <dbReference type="ARBA" id="ARBA00000365"/>
    </source>
</evidence>
<dbReference type="PANTHER" id="PTHR46017:SF1">
    <property type="entry name" value="ALPHA-MANNOSIDASE 2C1"/>
    <property type="match status" value="1"/>
</dbReference>
<dbReference type="GO" id="GO:0009313">
    <property type="term" value="P:oligosaccharide catabolic process"/>
    <property type="evidence" value="ECO:0007669"/>
    <property type="project" value="TreeGrafter"/>
</dbReference>
<dbReference type="SUPFAM" id="SSF88713">
    <property type="entry name" value="Glycoside hydrolase/deacetylase"/>
    <property type="match status" value="1"/>
</dbReference>
<dbReference type="InterPro" id="IPR028995">
    <property type="entry name" value="Glyco_hydro_57/38_cen_sf"/>
</dbReference>
<evidence type="ECO:0000256" key="8">
    <source>
        <dbReference type="ARBA" id="ARBA00071615"/>
    </source>
</evidence>
<gene>
    <name evidence="10" type="ORF">RSE6_13791</name>
</gene>
<evidence type="ECO:0000256" key="4">
    <source>
        <dbReference type="ARBA" id="ARBA00022723"/>
    </source>
</evidence>
<dbReference type="Pfam" id="PF09261">
    <property type="entry name" value="Alpha-mann_mid"/>
    <property type="match status" value="1"/>
</dbReference>
<dbReference type="GO" id="GO:0000329">
    <property type="term" value="C:fungal-type vacuole membrane"/>
    <property type="evidence" value="ECO:0007669"/>
    <property type="project" value="TreeGrafter"/>
</dbReference>
<evidence type="ECO:0000313" key="10">
    <source>
        <dbReference type="EMBL" id="CZT52454.1"/>
    </source>
</evidence>
<dbReference type="EC" id="3.2.1.24" evidence="3"/>
<sequence>MAKTYPIKAVAPVGKKITSLYKKRLMNFLTPGQWEKVNLMSVMSYSKYTGSPHIKLSVWGAPGTTRPPFQEATSESNTYRETHVGESFGPSWTTHWFKCTLTVPKGICSQGHHHELHWDCNNEATVWTSQGEPLPGLTGRGERIEWIVPEAFKDGESHVVYLEMACNGMFGNGPGRPIFKNNAGGDSIQPPDQDKYFKLTQAEIVDVNYQARMLYVDFTVIHDAATELAEDTWEQHEALNVASRIIDTFDVGDDTSILACRNIAAEYLGENINSAEVYQSKLDRRPTIYAIGHCHIDTCWLWPWEETKRKVVRSWSNQCNLMDRYPELNFACSQAQQFKWLKEIYPYGWERVKTKVKSGQFHPIGGLWVEHDTNLPCGESLIRQFLYGQRFFEAEFGFRSTTSWLPDTFGFSCQIPQICRLAGMTRFLTQKPCFNSVNDFPHTTFNWVALDGSQVICHMPPAKTYCAEGNYENITKSISNHKSLDQDNTALLAFGKGDGGGGPTWQHMERLRRLRGMADTVGVIPRVHSGATVDQFFYSLESKASSLVTWYGELYFELHRGVYTTQARTKSHNRKSEILLHDIELLATIASIQDKEYKYPKKVLDEMWHGVMLCQFHDCLPGTAIEMCYDDSEKVYAGVAKTGHELLQQIFAVLGIASSGPETMLDLDKAVALNTLPWPRRELVNVSDTQTVIASGEGYALNIEPIHTNTDGPKAVTVEETSTGVFQLENDNLKVKIENGCITSVYDRQAKRETLSGKANQYVIFDDKPVYWQAWDVEVYHLETRKELPNSTTVIHEDKGHRASVVTETRISEKSSIKTTISLRAALDGQPSIVEFVADVDWHETMKFLKVEFPVQVSNTEASYETQYGVIKRPTHYNSSWDMAKFEVCCHKFADLSEYNYGVSIINDSKYGFATVGNVMRLSLLRSPKAPDGNADMGHHRIRWAMMPHRGSLGSQTVRAAFEFNNPLKLMSLAPPNRSPDQISGYLSGLPKLPISLIGDDNLVLDWVKRGEDDLDISLDDLPKRKERSIVVRIYDALGGMGRGTVVTKYELERVTKTNIFEDGMREVSVVEKGKFDIVLGPFEIATYKLVLKE</sequence>
<evidence type="ECO:0000259" key="9">
    <source>
        <dbReference type="SMART" id="SM00872"/>
    </source>
</evidence>
<dbReference type="Pfam" id="PF22907">
    <property type="entry name" value="Ams1-like_1st"/>
    <property type="match status" value="1"/>
</dbReference>
<protein>
    <recommendedName>
        <fullName evidence="8">Alpha-mannosidase</fullName>
        <ecNumber evidence="3">3.2.1.24</ecNumber>
    </recommendedName>
</protein>
<evidence type="ECO:0000256" key="5">
    <source>
        <dbReference type="ARBA" id="ARBA00022801"/>
    </source>
</evidence>
<evidence type="ECO:0000256" key="2">
    <source>
        <dbReference type="ARBA" id="ARBA00009792"/>
    </source>
</evidence>
<dbReference type="InterPro" id="IPR054723">
    <property type="entry name" value="Ams1-like_N"/>
</dbReference>
<organism evidence="10 11">
    <name type="scientific">Rhynchosporium secalis</name>
    <name type="common">Barley scald fungus</name>
    <dbReference type="NCBI Taxonomy" id="38038"/>
    <lineage>
        <taxon>Eukaryota</taxon>
        <taxon>Fungi</taxon>
        <taxon>Dikarya</taxon>
        <taxon>Ascomycota</taxon>
        <taxon>Pezizomycotina</taxon>
        <taxon>Leotiomycetes</taxon>
        <taxon>Helotiales</taxon>
        <taxon>Ploettnerulaceae</taxon>
        <taxon>Rhynchosporium</taxon>
    </lineage>
</organism>
<evidence type="ECO:0000256" key="3">
    <source>
        <dbReference type="ARBA" id="ARBA00012752"/>
    </source>
</evidence>
<dbReference type="InterPro" id="IPR011013">
    <property type="entry name" value="Gal_mutarotase_sf_dom"/>
</dbReference>
<evidence type="ECO:0000256" key="6">
    <source>
        <dbReference type="ARBA" id="ARBA00023295"/>
    </source>
</evidence>
<dbReference type="GO" id="GO:0046872">
    <property type="term" value="F:metal ion binding"/>
    <property type="evidence" value="ECO:0007669"/>
    <property type="project" value="UniProtKB-KW"/>
</dbReference>
<dbReference type="GO" id="GO:0004559">
    <property type="term" value="F:alpha-mannosidase activity"/>
    <property type="evidence" value="ECO:0007669"/>
    <property type="project" value="UniProtKB-EC"/>
</dbReference>
<dbReference type="SUPFAM" id="SSF74650">
    <property type="entry name" value="Galactose mutarotase-like"/>
    <property type="match status" value="1"/>
</dbReference>
<comment type="similarity">
    <text evidence="2">Belongs to the glycosyl hydrolase 38 family.</text>
</comment>
<dbReference type="SUPFAM" id="SSF88688">
    <property type="entry name" value="Families 57/38 glycoside transferase middle domain"/>
    <property type="match status" value="1"/>
</dbReference>
<dbReference type="AlphaFoldDB" id="A0A1E1MTP1"/>
<dbReference type="GO" id="GO:0006013">
    <property type="term" value="P:mannose metabolic process"/>
    <property type="evidence" value="ECO:0007669"/>
    <property type="project" value="InterPro"/>
</dbReference>
<dbReference type="InterPro" id="IPR027291">
    <property type="entry name" value="Glyco_hydro_38_N_sf"/>
</dbReference>
<evidence type="ECO:0000256" key="7">
    <source>
        <dbReference type="ARBA" id="ARBA00054985"/>
    </source>
</evidence>
<dbReference type="InterPro" id="IPR011682">
    <property type="entry name" value="Glyco_hydro_38_C"/>
</dbReference>
<keyword evidence="4" id="KW-0479">Metal-binding</keyword>
<dbReference type="PANTHER" id="PTHR46017">
    <property type="entry name" value="ALPHA-MANNOSIDASE 2C1"/>
    <property type="match status" value="1"/>
</dbReference>
<keyword evidence="11" id="KW-1185">Reference proteome</keyword>
<dbReference type="Pfam" id="PF07748">
    <property type="entry name" value="Glyco_hydro_38C"/>
    <property type="match status" value="1"/>
</dbReference>
<keyword evidence="6" id="KW-0326">Glycosidase</keyword>
<name>A0A1E1MTP1_RHYSE</name>
<dbReference type="GO" id="GO:0030246">
    <property type="term" value="F:carbohydrate binding"/>
    <property type="evidence" value="ECO:0007669"/>
    <property type="project" value="InterPro"/>
</dbReference>
<dbReference type="FunFam" id="2.70.98.30:FF:000001">
    <property type="entry name" value="alpha-mannosidase 2C1 isoform X2"/>
    <property type="match status" value="1"/>
</dbReference>
<dbReference type="SMART" id="SM00872">
    <property type="entry name" value="Alpha-mann_mid"/>
    <property type="match status" value="1"/>
</dbReference>
<dbReference type="InterPro" id="IPR041147">
    <property type="entry name" value="GH38_C"/>
</dbReference>
<dbReference type="Proteomes" id="UP000177625">
    <property type="component" value="Unassembled WGS sequence"/>
</dbReference>
<dbReference type="Gene3D" id="1.20.1270.50">
    <property type="entry name" value="Glycoside hydrolase family 38, central domain"/>
    <property type="match status" value="1"/>
</dbReference>
<dbReference type="InterPro" id="IPR037094">
    <property type="entry name" value="Glyco_hydro_38_cen_sf"/>
</dbReference>